<dbReference type="GO" id="GO:0046872">
    <property type="term" value="F:metal ion binding"/>
    <property type="evidence" value="ECO:0007669"/>
    <property type="project" value="UniProtKB-KW"/>
</dbReference>
<sequence length="138" mass="15131">MENKPKAIALVSGGVDSLITLAIALEQYSTSLLHFMYGQRTEERELRAFHEIADYYSIDERLVSRIEILKQIGGSSLTDRAIPVADADPESQDVPTSYVSFRNAHFLTGAVSWAEVTGASVIFVGAVEEDSSGYPDCR</sequence>
<dbReference type="Pfam" id="PF06508">
    <property type="entry name" value="QueC"/>
    <property type="match status" value="1"/>
</dbReference>
<dbReference type="GO" id="GO:0016874">
    <property type="term" value="F:ligase activity"/>
    <property type="evidence" value="ECO:0007669"/>
    <property type="project" value="UniProtKB-KW"/>
</dbReference>
<comment type="pathway">
    <text evidence="1">Purine metabolism; 7-cyano-7-deazaguanine biosynthesis.</text>
</comment>
<accession>X0TQL1</accession>
<dbReference type="EC" id="6.3.4.20" evidence="8"/>
<keyword evidence="4" id="KW-0547">Nucleotide-binding</keyword>
<feature type="non-terminal residue" evidence="10">
    <location>
        <position position="138"/>
    </location>
</feature>
<keyword evidence="5" id="KW-0862">Zinc</keyword>
<comment type="caution">
    <text evidence="10">The sequence shown here is derived from an EMBL/GenBank/DDBJ whole genome shotgun (WGS) entry which is preliminary data.</text>
</comment>
<evidence type="ECO:0000256" key="4">
    <source>
        <dbReference type="ARBA" id="ARBA00022741"/>
    </source>
</evidence>
<dbReference type="InterPro" id="IPR014729">
    <property type="entry name" value="Rossmann-like_a/b/a_fold"/>
</dbReference>
<evidence type="ECO:0000256" key="9">
    <source>
        <dbReference type="ARBA" id="ARBA00047890"/>
    </source>
</evidence>
<evidence type="ECO:0000256" key="7">
    <source>
        <dbReference type="ARBA" id="ARBA00037993"/>
    </source>
</evidence>
<evidence type="ECO:0000313" key="10">
    <source>
        <dbReference type="EMBL" id="GAF89491.1"/>
    </source>
</evidence>
<evidence type="ECO:0000256" key="6">
    <source>
        <dbReference type="ARBA" id="ARBA00022840"/>
    </source>
</evidence>
<organism evidence="10">
    <name type="scientific">marine sediment metagenome</name>
    <dbReference type="NCBI Taxonomy" id="412755"/>
    <lineage>
        <taxon>unclassified sequences</taxon>
        <taxon>metagenomes</taxon>
        <taxon>ecological metagenomes</taxon>
    </lineage>
</organism>
<evidence type="ECO:0000256" key="3">
    <source>
        <dbReference type="ARBA" id="ARBA00022723"/>
    </source>
</evidence>
<evidence type="ECO:0000256" key="1">
    <source>
        <dbReference type="ARBA" id="ARBA00005061"/>
    </source>
</evidence>
<dbReference type="PANTHER" id="PTHR42914:SF1">
    <property type="entry name" value="7-CYANO-7-DEAZAGUANINE SYNTHASE"/>
    <property type="match status" value="1"/>
</dbReference>
<dbReference type="PANTHER" id="PTHR42914">
    <property type="entry name" value="7-CYANO-7-DEAZAGUANINE SYNTHASE"/>
    <property type="match status" value="1"/>
</dbReference>
<dbReference type="InterPro" id="IPR018317">
    <property type="entry name" value="QueC"/>
</dbReference>
<dbReference type="AlphaFoldDB" id="X0TQL1"/>
<evidence type="ECO:0000256" key="5">
    <source>
        <dbReference type="ARBA" id="ARBA00022833"/>
    </source>
</evidence>
<protein>
    <recommendedName>
        <fullName evidence="8">7-cyano-7-deazaguanine synthase</fullName>
        <ecNumber evidence="8">6.3.4.20</ecNumber>
    </recommendedName>
</protein>
<keyword evidence="3" id="KW-0479">Metal-binding</keyword>
<dbReference type="EMBL" id="BARS01012722">
    <property type="protein sequence ID" value="GAF89491.1"/>
    <property type="molecule type" value="Genomic_DNA"/>
</dbReference>
<proteinExistence type="inferred from homology"/>
<reference evidence="10" key="1">
    <citation type="journal article" date="2014" name="Front. Microbiol.">
        <title>High frequency of phylogenetically diverse reductive dehalogenase-homologous genes in deep subseafloor sedimentary metagenomes.</title>
        <authorList>
            <person name="Kawai M."/>
            <person name="Futagami T."/>
            <person name="Toyoda A."/>
            <person name="Takaki Y."/>
            <person name="Nishi S."/>
            <person name="Hori S."/>
            <person name="Arai W."/>
            <person name="Tsubouchi T."/>
            <person name="Morono Y."/>
            <person name="Uchiyama I."/>
            <person name="Ito T."/>
            <person name="Fujiyama A."/>
            <person name="Inagaki F."/>
            <person name="Takami H."/>
        </authorList>
    </citation>
    <scope>NUCLEOTIDE SEQUENCE</scope>
    <source>
        <strain evidence="10">Expedition CK06-06</strain>
    </source>
</reference>
<dbReference type="Gene3D" id="3.40.50.620">
    <property type="entry name" value="HUPs"/>
    <property type="match status" value="1"/>
</dbReference>
<evidence type="ECO:0000256" key="8">
    <source>
        <dbReference type="ARBA" id="ARBA00039149"/>
    </source>
</evidence>
<dbReference type="SUPFAM" id="SSF52402">
    <property type="entry name" value="Adenine nucleotide alpha hydrolases-like"/>
    <property type="match status" value="1"/>
</dbReference>
<dbReference type="GO" id="GO:0005524">
    <property type="term" value="F:ATP binding"/>
    <property type="evidence" value="ECO:0007669"/>
    <property type="project" value="UniProtKB-KW"/>
</dbReference>
<keyword evidence="6" id="KW-0067">ATP-binding</keyword>
<evidence type="ECO:0000256" key="2">
    <source>
        <dbReference type="ARBA" id="ARBA00022598"/>
    </source>
</evidence>
<comment type="similarity">
    <text evidence="7">Belongs to the QueC family.</text>
</comment>
<keyword evidence="2" id="KW-0436">Ligase</keyword>
<name>X0TQL1_9ZZZZ</name>
<comment type="catalytic activity">
    <reaction evidence="9">
        <text>7-carboxy-7-carbaguanine + NH4(+) + 2 ATP = 7-cyano-7-carbaguanine + 2 AMP + 2 diphosphate + 2 H(+)</text>
        <dbReference type="Rhea" id="RHEA:27982"/>
        <dbReference type="ChEBI" id="CHEBI:15378"/>
        <dbReference type="ChEBI" id="CHEBI:28938"/>
        <dbReference type="ChEBI" id="CHEBI:30616"/>
        <dbReference type="ChEBI" id="CHEBI:33019"/>
        <dbReference type="ChEBI" id="CHEBI:45075"/>
        <dbReference type="ChEBI" id="CHEBI:61036"/>
        <dbReference type="ChEBI" id="CHEBI:456215"/>
        <dbReference type="EC" id="6.3.4.20"/>
    </reaction>
</comment>
<gene>
    <name evidence="10" type="ORF">S01H1_22515</name>
</gene>